<organism evidence="11 12">
    <name type="scientific">Chlamydomonas reinhardtii</name>
    <name type="common">Chlamydomonas smithii</name>
    <dbReference type="NCBI Taxonomy" id="3055"/>
    <lineage>
        <taxon>Eukaryota</taxon>
        <taxon>Viridiplantae</taxon>
        <taxon>Chlorophyta</taxon>
        <taxon>core chlorophytes</taxon>
        <taxon>Chlorophyceae</taxon>
        <taxon>CS clade</taxon>
        <taxon>Chlamydomonadales</taxon>
        <taxon>Chlamydomonadaceae</taxon>
        <taxon>Chlamydomonas</taxon>
    </lineage>
</organism>
<keyword evidence="12" id="KW-1185">Reference proteome</keyword>
<comment type="subcellular location">
    <subcellularLocation>
        <location evidence="1">Endomembrane system</location>
        <topology evidence="1">Multi-pass membrane protein</topology>
    </subcellularLocation>
</comment>
<feature type="transmembrane region" description="Helical" evidence="10">
    <location>
        <begin position="107"/>
        <end position="128"/>
    </location>
</feature>
<feature type="compositionally biased region" description="Basic and acidic residues" evidence="9">
    <location>
        <begin position="229"/>
        <end position="247"/>
    </location>
</feature>
<evidence type="ECO:0000256" key="2">
    <source>
        <dbReference type="ARBA" id="ARBA00007809"/>
    </source>
</evidence>
<evidence type="ECO:0008006" key="13">
    <source>
        <dbReference type="Google" id="ProtNLM"/>
    </source>
</evidence>
<reference evidence="11 12" key="1">
    <citation type="journal article" date="2007" name="Science">
        <title>The Chlamydomonas genome reveals the evolution of key animal and plant functions.</title>
        <authorList>
            <person name="Merchant S.S."/>
            <person name="Prochnik S.E."/>
            <person name="Vallon O."/>
            <person name="Harris E.H."/>
            <person name="Karpowicz S.J."/>
            <person name="Witman G.B."/>
            <person name="Terry A."/>
            <person name="Salamov A."/>
            <person name="Fritz-Laylin L.K."/>
            <person name="Marechal-Drouard L."/>
            <person name="Marshall W.F."/>
            <person name="Qu L.H."/>
            <person name="Nelson D.R."/>
            <person name="Sanderfoot A.A."/>
            <person name="Spalding M.H."/>
            <person name="Kapitonov V.V."/>
            <person name="Ren Q."/>
            <person name="Ferris P."/>
            <person name="Lindquist E."/>
            <person name="Shapiro H."/>
            <person name="Lucas S.M."/>
            <person name="Grimwood J."/>
            <person name="Schmutz J."/>
            <person name="Cardol P."/>
            <person name="Cerutti H."/>
            <person name="Chanfreau G."/>
            <person name="Chen C.L."/>
            <person name="Cognat V."/>
            <person name="Croft M.T."/>
            <person name="Dent R."/>
            <person name="Dutcher S."/>
            <person name="Fernandez E."/>
            <person name="Fukuzawa H."/>
            <person name="Gonzalez-Ballester D."/>
            <person name="Gonzalez-Halphen D."/>
            <person name="Hallmann A."/>
            <person name="Hanikenne M."/>
            <person name="Hippler M."/>
            <person name="Inwood W."/>
            <person name="Jabbari K."/>
            <person name="Kalanon M."/>
            <person name="Kuras R."/>
            <person name="Lefebvre P.A."/>
            <person name="Lemaire S.D."/>
            <person name="Lobanov A.V."/>
            <person name="Lohr M."/>
            <person name="Manuell A."/>
            <person name="Meier I."/>
            <person name="Mets L."/>
            <person name="Mittag M."/>
            <person name="Mittelmeier T."/>
            <person name="Moroney J.V."/>
            <person name="Moseley J."/>
            <person name="Napoli C."/>
            <person name="Nedelcu A.M."/>
            <person name="Niyogi K."/>
            <person name="Novoselov S.V."/>
            <person name="Paulsen I.T."/>
            <person name="Pazour G."/>
            <person name="Purton S."/>
            <person name="Ral J.P."/>
            <person name="Riano-Pachon D.M."/>
            <person name="Riekhof W."/>
            <person name="Rymarquis L."/>
            <person name="Schroda M."/>
            <person name="Stern D."/>
            <person name="Umen J."/>
            <person name="Willows R."/>
            <person name="Wilson N."/>
            <person name="Zimmer S.L."/>
            <person name="Allmer J."/>
            <person name="Balk J."/>
            <person name="Bisova K."/>
            <person name="Chen C.J."/>
            <person name="Elias M."/>
            <person name="Gendler K."/>
            <person name="Hauser C."/>
            <person name="Lamb M.R."/>
            <person name="Ledford H."/>
            <person name="Long J.C."/>
            <person name="Minagawa J."/>
            <person name="Page M.D."/>
            <person name="Pan J."/>
            <person name="Pootakham W."/>
            <person name="Roje S."/>
            <person name="Rose A."/>
            <person name="Stahlberg E."/>
            <person name="Terauchi A.M."/>
            <person name="Yang P."/>
            <person name="Ball S."/>
            <person name="Bowler C."/>
            <person name="Dieckmann C.L."/>
            <person name="Gladyshev V.N."/>
            <person name="Green P."/>
            <person name="Jorgensen R."/>
            <person name="Mayfield S."/>
            <person name="Mueller-Roeber B."/>
            <person name="Rajamani S."/>
            <person name="Sayre R.T."/>
            <person name="Brokstein P."/>
            <person name="Dubchak I."/>
            <person name="Goodstein D."/>
            <person name="Hornick L."/>
            <person name="Huang Y.W."/>
            <person name="Jhaveri J."/>
            <person name="Luo Y."/>
            <person name="Martinez D."/>
            <person name="Ngau W.C."/>
            <person name="Otillar B."/>
            <person name="Poliakov A."/>
            <person name="Porter A."/>
            <person name="Szajkowski L."/>
            <person name="Werner G."/>
            <person name="Zhou K."/>
            <person name="Grigoriev I.V."/>
            <person name="Rokhsar D.S."/>
            <person name="Grossman A.R."/>
        </authorList>
    </citation>
    <scope>NUCLEOTIDE SEQUENCE [LARGE SCALE GENOMIC DNA]</scope>
    <source>
        <strain evidence="12">CC-503</strain>
    </source>
</reference>
<keyword evidence="8 10" id="KW-0472">Membrane</keyword>
<evidence type="ECO:0000256" key="4">
    <source>
        <dbReference type="ARBA" id="ARBA00022597"/>
    </source>
</evidence>
<dbReference type="PANTHER" id="PTHR10791">
    <property type="entry name" value="RAG1-ACTIVATING PROTEIN 1"/>
    <property type="match status" value="1"/>
</dbReference>
<feature type="transmembrane region" description="Helical" evidence="10">
    <location>
        <begin position="47"/>
        <end position="66"/>
    </location>
</feature>
<evidence type="ECO:0000256" key="9">
    <source>
        <dbReference type="SAM" id="MobiDB-lite"/>
    </source>
</evidence>
<feature type="transmembrane region" description="Helical" evidence="10">
    <location>
        <begin position="78"/>
        <end position="101"/>
    </location>
</feature>
<sequence length="343" mass="35144">MLISPLPAVLKLRATGRLGDINPLPYPLTIYNASGWLAYGFATSNPYLFPSNFIGFIAGVFFTLTAHSAAPRGSQDRVAGIFMVGAAHFIGMGIIALFWMSDAAADTMWGINATIILMVYYVIPLSSLWDVIKSKNAISIYIPLAIGATANGCLWTAYGFALKDFNIWFCNAFGAVIGIIQLVLRAVYGARDDSASAGLPAPPGASALVTALTRAASGGLGGGGPPVRKKTELPSEHPSAKYPGAKEGRGSSILMLLNPYTYLHSHERVPSASGGSQAMRELGAPMNAGGSAVAASGDSGGGGPSGSSAADLESRGAGMVRTVSGVAPNITSVVTSTVAGKGT</sequence>
<dbReference type="PaxDb" id="3055-EDP06378"/>
<dbReference type="Proteomes" id="UP000006906">
    <property type="component" value="Chromosome 10"/>
</dbReference>
<evidence type="ECO:0000256" key="8">
    <source>
        <dbReference type="ARBA" id="ARBA00023136"/>
    </source>
</evidence>
<dbReference type="PANTHER" id="PTHR10791:SF224">
    <property type="entry name" value="SUGAR TRANSPORTER SWEET"/>
    <property type="match status" value="1"/>
</dbReference>
<dbReference type="OrthoDB" id="409725at2759"/>
<evidence type="ECO:0000313" key="11">
    <source>
        <dbReference type="EMBL" id="PNW77088.1"/>
    </source>
</evidence>
<dbReference type="STRING" id="3055.A0A2K3D984"/>
<proteinExistence type="inferred from homology"/>
<dbReference type="KEGG" id="cre:CHLRE_10g421650v5"/>
<keyword evidence="7 10" id="KW-1133">Transmembrane helix</keyword>
<dbReference type="InParanoid" id="A0A2K3D984"/>
<keyword evidence="3" id="KW-0813">Transport</keyword>
<dbReference type="Gramene" id="PNW77088">
    <property type="protein sequence ID" value="PNW77088"/>
    <property type="gene ID" value="CHLRE_10g421650v5"/>
</dbReference>
<dbReference type="InterPro" id="IPR047664">
    <property type="entry name" value="SWEET"/>
</dbReference>
<evidence type="ECO:0000256" key="10">
    <source>
        <dbReference type="SAM" id="Phobius"/>
    </source>
</evidence>
<evidence type="ECO:0000256" key="1">
    <source>
        <dbReference type="ARBA" id="ARBA00004127"/>
    </source>
</evidence>
<evidence type="ECO:0000313" key="12">
    <source>
        <dbReference type="Proteomes" id="UP000006906"/>
    </source>
</evidence>
<name>A0A2K3D984_CHLRE</name>
<dbReference type="GeneID" id="5728260"/>
<dbReference type="FunCoup" id="A0A2K3D984">
    <property type="interactions" value="1086"/>
</dbReference>
<dbReference type="Gene3D" id="1.20.1280.290">
    <property type="match status" value="2"/>
</dbReference>
<feature type="region of interest" description="Disordered" evidence="9">
    <location>
        <begin position="218"/>
        <end position="247"/>
    </location>
</feature>
<dbReference type="GO" id="GO:0051119">
    <property type="term" value="F:sugar transmembrane transporter activity"/>
    <property type="evidence" value="ECO:0007669"/>
    <property type="project" value="InterPro"/>
</dbReference>
<dbReference type="RefSeq" id="XP_042919879.1">
    <property type="nucleotide sequence ID" value="XM_043066482.1"/>
</dbReference>
<keyword evidence="5 10" id="KW-0812">Transmembrane</keyword>
<dbReference type="AlphaFoldDB" id="A0A2K3D984"/>
<evidence type="ECO:0000256" key="6">
    <source>
        <dbReference type="ARBA" id="ARBA00022737"/>
    </source>
</evidence>
<accession>A0A2K3D984</accession>
<evidence type="ECO:0000256" key="5">
    <source>
        <dbReference type="ARBA" id="ARBA00022692"/>
    </source>
</evidence>
<gene>
    <name evidence="11" type="ORF">CHLRE_10g421650v5</name>
</gene>
<dbReference type="GO" id="GO:0012505">
    <property type="term" value="C:endomembrane system"/>
    <property type="evidence" value="ECO:0007669"/>
    <property type="project" value="UniProtKB-SubCell"/>
</dbReference>
<feature type="transmembrane region" description="Helical" evidence="10">
    <location>
        <begin position="166"/>
        <end position="184"/>
    </location>
</feature>
<dbReference type="GO" id="GO:0016020">
    <property type="term" value="C:membrane"/>
    <property type="evidence" value="ECO:0007669"/>
    <property type="project" value="InterPro"/>
</dbReference>
<protein>
    <recommendedName>
        <fullName evidence="13">Bidirectional sugar transporter SWEET</fullName>
    </recommendedName>
</protein>
<dbReference type="Pfam" id="PF03083">
    <property type="entry name" value="MtN3_slv"/>
    <property type="match status" value="2"/>
</dbReference>
<keyword evidence="4" id="KW-0762">Sugar transport</keyword>
<dbReference type="ExpressionAtlas" id="A0A2K3D984">
    <property type="expression patterns" value="baseline"/>
</dbReference>
<feature type="region of interest" description="Disordered" evidence="9">
    <location>
        <begin position="268"/>
        <end position="315"/>
    </location>
</feature>
<comment type="similarity">
    <text evidence="2">Belongs to the SWEET sugar transporter family.</text>
</comment>
<evidence type="ECO:0000256" key="7">
    <source>
        <dbReference type="ARBA" id="ARBA00022989"/>
    </source>
</evidence>
<dbReference type="InterPro" id="IPR004316">
    <property type="entry name" value="SWEET_rpt"/>
</dbReference>
<dbReference type="EMBL" id="CM008971">
    <property type="protein sequence ID" value="PNW77088.1"/>
    <property type="molecule type" value="Genomic_DNA"/>
</dbReference>
<feature type="compositionally biased region" description="Low complexity" evidence="9">
    <location>
        <begin position="288"/>
        <end position="297"/>
    </location>
</feature>
<feature type="transmembrane region" description="Helical" evidence="10">
    <location>
        <begin position="140"/>
        <end position="160"/>
    </location>
</feature>
<keyword evidence="6" id="KW-0677">Repeat</keyword>
<evidence type="ECO:0000256" key="3">
    <source>
        <dbReference type="ARBA" id="ARBA00022448"/>
    </source>
</evidence>
<dbReference type="OMA" id="WGINATI"/>